<dbReference type="GeneID" id="108442598"/>
<dbReference type="Gene3D" id="3.40.220.10">
    <property type="entry name" value="Leucine Aminopeptidase, subunit E, domain 1"/>
    <property type="match status" value="1"/>
</dbReference>
<dbReference type="GO" id="GO:0005654">
    <property type="term" value="C:nucleoplasm"/>
    <property type="evidence" value="ECO:0007669"/>
    <property type="project" value="TreeGrafter"/>
</dbReference>
<dbReference type="PANTHER" id="PTHR11106">
    <property type="entry name" value="GANGLIOSIDE INDUCED DIFFERENTIATION ASSOCIATED PROTEIN 2-RELATED"/>
    <property type="match status" value="1"/>
</dbReference>
<organism evidence="2 3">
    <name type="scientific">Pygocentrus nattereri</name>
    <name type="common">Red-bellied piranha</name>
    <dbReference type="NCBI Taxonomy" id="42514"/>
    <lineage>
        <taxon>Eukaryota</taxon>
        <taxon>Metazoa</taxon>
        <taxon>Chordata</taxon>
        <taxon>Craniata</taxon>
        <taxon>Vertebrata</taxon>
        <taxon>Euteleostomi</taxon>
        <taxon>Actinopterygii</taxon>
        <taxon>Neopterygii</taxon>
        <taxon>Teleostei</taxon>
        <taxon>Ostariophysi</taxon>
        <taxon>Characiformes</taxon>
        <taxon>Characoidei</taxon>
        <taxon>Pygocentrus</taxon>
    </lineage>
</organism>
<protein>
    <recommendedName>
        <fullName evidence="1">Macro domain-containing protein</fullName>
    </recommendedName>
</protein>
<evidence type="ECO:0000313" key="2">
    <source>
        <dbReference type="Ensembl" id="ENSPNAP00000002131.2"/>
    </source>
</evidence>
<gene>
    <name evidence="2" type="primary">MACROD1</name>
</gene>
<dbReference type="CTD" id="28992"/>
<reference evidence="2" key="2">
    <citation type="submission" date="2025-08" db="UniProtKB">
        <authorList>
            <consortium name="Ensembl"/>
        </authorList>
    </citation>
    <scope>IDENTIFICATION</scope>
</reference>
<accession>A0A3B4BU90</accession>
<dbReference type="NCBIfam" id="NF001664">
    <property type="entry name" value="PRK00431.1-6"/>
    <property type="match status" value="1"/>
</dbReference>
<dbReference type="SMART" id="SM00506">
    <property type="entry name" value="A1pp"/>
    <property type="match status" value="1"/>
</dbReference>
<dbReference type="Pfam" id="PF01661">
    <property type="entry name" value="Macro"/>
    <property type="match status" value="1"/>
</dbReference>
<proteinExistence type="predicted"/>
<evidence type="ECO:0000313" key="3">
    <source>
        <dbReference type="Proteomes" id="UP001501920"/>
    </source>
</evidence>
<dbReference type="InterPro" id="IPR043472">
    <property type="entry name" value="Macro_dom-like"/>
</dbReference>
<reference evidence="2 3" key="1">
    <citation type="submission" date="2020-10" db="EMBL/GenBank/DDBJ databases">
        <title>Pygocentrus nattereri (red-bellied piranha) genome, fPygNat1, primary haplotype.</title>
        <authorList>
            <person name="Myers G."/>
            <person name="Meyer A."/>
            <person name="Karagic N."/>
            <person name="Pippel M."/>
            <person name="Winkler S."/>
            <person name="Tracey A."/>
            <person name="Wood J."/>
            <person name="Formenti G."/>
            <person name="Howe K."/>
            <person name="Fedrigo O."/>
            <person name="Jarvis E.D."/>
        </authorList>
    </citation>
    <scope>NUCLEOTIDE SEQUENCE [LARGE SCALE GENOMIC DNA]</scope>
</reference>
<dbReference type="GO" id="GO:0042278">
    <property type="term" value="P:purine nucleoside metabolic process"/>
    <property type="evidence" value="ECO:0007669"/>
    <property type="project" value="TreeGrafter"/>
</dbReference>
<reference evidence="2" key="3">
    <citation type="submission" date="2025-09" db="UniProtKB">
        <authorList>
            <consortium name="Ensembl"/>
        </authorList>
    </citation>
    <scope>IDENTIFICATION</scope>
</reference>
<dbReference type="AlphaFoldDB" id="A0A3B4BU90"/>
<dbReference type="GeneTree" id="ENSGT00940000161450"/>
<dbReference type="PROSITE" id="PS51154">
    <property type="entry name" value="MACRO"/>
    <property type="match status" value="1"/>
</dbReference>
<name>A0A3B4BU90_PYGNA</name>
<dbReference type="RefSeq" id="XP_017578212.1">
    <property type="nucleotide sequence ID" value="XM_017722723.2"/>
</dbReference>
<sequence length="379" mass="41730">MAFRLSKLAARVTLSNHSVLITENNFPRSLKFNKFANYWPVCSFHTVVRIGEGSLNITRVLNSSQRVINTVWRVEKFSATSTASKSFEWASLKALKPRGKFFRPAVVLFGLSAAVVASCVHSSALYAMAAQTGVGSPSDLDSEDTDWEKAKNLFLSMSLEERRKKYNTAHISLDDVPVWKHSGAAVDNPPFQANDELNQKISLFRGDITKLEIDVIVNAANKTLLGGGGVDGAIHRGAGPLLKKECSTLGGCETGEAKITGAYHLPAKYVIHTVGPIAHGSVGKKEKEALSICYYNCLHTATENKLRTVAFPCISTGVYGYPPEQAVEVALETVRKYLEKHHAQMDRVIFCVFLKSDEELYKNRLPAYFPKDVSSKSKL</sequence>
<dbReference type="PANTHER" id="PTHR11106:SF93">
    <property type="entry name" value="ADP-RIBOSE GLYCOHYDROLASE MACROD1"/>
    <property type="match status" value="1"/>
</dbReference>
<dbReference type="SUPFAM" id="SSF52949">
    <property type="entry name" value="Macro domain-like"/>
    <property type="match status" value="1"/>
</dbReference>
<dbReference type="GO" id="GO:0140293">
    <property type="term" value="F:ADP-ribosylglutamate hydrolase activity"/>
    <property type="evidence" value="ECO:0007669"/>
    <property type="project" value="TreeGrafter"/>
</dbReference>
<dbReference type="GO" id="GO:0006974">
    <property type="term" value="P:DNA damage response"/>
    <property type="evidence" value="ECO:0007669"/>
    <property type="project" value="TreeGrafter"/>
</dbReference>
<dbReference type="InterPro" id="IPR002589">
    <property type="entry name" value="Macro_dom"/>
</dbReference>
<dbReference type="CDD" id="cd02908">
    <property type="entry name" value="Macro_OAADPr_deacetylase"/>
    <property type="match status" value="1"/>
</dbReference>
<keyword evidence="3" id="KW-1185">Reference proteome</keyword>
<feature type="domain" description="Macro" evidence="1">
    <location>
        <begin position="188"/>
        <end position="369"/>
    </location>
</feature>
<dbReference type="GO" id="GO:0140291">
    <property type="term" value="P:peptidyl-glutamate ADP-deribosylation"/>
    <property type="evidence" value="ECO:0007669"/>
    <property type="project" value="TreeGrafter"/>
</dbReference>
<dbReference type="Proteomes" id="UP001501920">
    <property type="component" value="Chromosome 8"/>
</dbReference>
<evidence type="ECO:0000259" key="1">
    <source>
        <dbReference type="PROSITE" id="PS51154"/>
    </source>
</evidence>
<dbReference type="Ensembl" id="ENSPNAT00000010966.2">
    <property type="protein sequence ID" value="ENSPNAP00000002131.2"/>
    <property type="gene ID" value="ENSPNAG00000008604.2"/>
</dbReference>